<organism evidence="10 11">
    <name type="scientific">Scylla paramamosain</name>
    <name type="common">Mud crab</name>
    <dbReference type="NCBI Taxonomy" id="85552"/>
    <lineage>
        <taxon>Eukaryota</taxon>
        <taxon>Metazoa</taxon>
        <taxon>Ecdysozoa</taxon>
        <taxon>Arthropoda</taxon>
        <taxon>Crustacea</taxon>
        <taxon>Multicrustacea</taxon>
        <taxon>Malacostraca</taxon>
        <taxon>Eumalacostraca</taxon>
        <taxon>Eucarida</taxon>
        <taxon>Decapoda</taxon>
        <taxon>Pleocyemata</taxon>
        <taxon>Brachyura</taxon>
        <taxon>Eubrachyura</taxon>
        <taxon>Portunoidea</taxon>
        <taxon>Portunidae</taxon>
        <taxon>Portuninae</taxon>
        <taxon>Scylla</taxon>
    </lineage>
</organism>
<dbReference type="EMBL" id="JARAKH010000049">
    <property type="protein sequence ID" value="KAK8375864.1"/>
    <property type="molecule type" value="Genomic_DNA"/>
</dbReference>
<evidence type="ECO:0000256" key="7">
    <source>
        <dbReference type="ARBA" id="ARBA00035133"/>
    </source>
</evidence>
<keyword evidence="4" id="KW-0689">Ribosomal protein</keyword>
<keyword evidence="6" id="KW-0687">Ribonucleoprotein</keyword>
<dbReference type="Proteomes" id="UP001487740">
    <property type="component" value="Unassembled WGS sequence"/>
</dbReference>
<evidence type="ECO:0000256" key="9">
    <source>
        <dbReference type="SAM" id="MobiDB-lite"/>
    </source>
</evidence>
<feature type="compositionally biased region" description="Basic and acidic residues" evidence="9">
    <location>
        <begin position="112"/>
        <end position="123"/>
    </location>
</feature>
<dbReference type="InterPro" id="IPR026299">
    <property type="entry name" value="MRP-S31"/>
</dbReference>
<comment type="similarity">
    <text evidence="2">Belongs to the mitochondrion-specific ribosomal protein mS31 family.</text>
</comment>
<evidence type="ECO:0000256" key="2">
    <source>
        <dbReference type="ARBA" id="ARBA00011057"/>
    </source>
</evidence>
<comment type="caution">
    <text evidence="10">The sequence shown here is derived from an EMBL/GenBank/DDBJ whole genome shotgun (WGS) entry which is preliminary data.</text>
</comment>
<dbReference type="GO" id="GO:0005763">
    <property type="term" value="C:mitochondrial small ribosomal subunit"/>
    <property type="evidence" value="ECO:0007669"/>
    <property type="project" value="InterPro"/>
</dbReference>
<dbReference type="AlphaFoldDB" id="A0AAW0SLU8"/>
<reference evidence="10 11" key="1">
    <citation type="submission" date="2023-03" db="EMBL/GenBank/DDBJ databases">
        <title>High-quality genome of Scylla paramamosain provides insights in environmental adaptation.</title>
        <authorList>
            <person name="Zhang L."/>
        </authorList>
    </citation>
    <scope>NUCLEOTIDE SEQUENCE [LARGE SCALE GENOMIC DNA]</scope>
    <source>
        <strain evidence="10">LZ_2023a</strain>
        <tissue evidence="10">Muscle</tissue>
    </source>
</reference>
<keyword evidence="3" id="KW-0809">Transit peptide</keyword>
<dbReference type="PANTHER" id="PTHR13231:SF3">
    <property type="entry name" value="SMALL RIBOSOMAL SUBUNIT PROTEIN MS31"/>
    <property type="match status" value="1"/>
</dbReference>
<dbReference type="GO" id="GO:0003735">
    <property type="term" value="F:structural constituent of ribosome"/>
    <property type="evidence" value="ECO:0007669"/>
    <property type="project" value="InterPro"/>
</dbReference>
<feature type="region of interest" description="Disordered" evidence="9">
    <location>
        <begin position="92"/>
        <end position="140"/>
    </location>
</feature>
<keyword evidence="5" id="KW-0496">Mitochondrion</keyword>
<evidence type="ECO:0000256" key="3">
    <source>
        <dbReference type="ARBA" id="ARBA00022946"/>
    </source>
</evidence>
<accession>A0AAW0SLU8</accession>
<gene>
    <name evidence="10" type="ORF">O3P69_008542</name>
</gene>
<proteinExistence type="inferred from homology"/>
<evidence type="ECO:0000313" key="10">
    <source>
        <dbReference type="EMBL" id="KAK8375864.1"/>
    </source>
</evidence>
<name>A0AAW0SLU8_SCYPA</name>
<dbReference type="PANTHER" id="PTHR13231">
    <property type="entry name" value="MITOCHONDRIAL RIBOSOMAL PROTEIN S31"/>
    <property type="match status" value="1"/>
</dbReference>
<keyword evidence="11" id="KW-1185">Reference proteome</keyword>
<evidence type="ECO:0000256" key="4">
    <source>
        <dbReference type="ARBA" id="ARBA00022980"/>
    </source>
</evidence>
<evidence type="ECO:0000256" key="1">
    <source>
        <dbReference type="ARBA" id="ARBA00004173"/>
    </source>
</evidence>
<protein>
    <recommendedName>
        <fullName evidence="7">Small ribosomal subunit protein mS31</fullName>
    </recommendedName>
    <alternativeName>
        <fullName evidence="8">28S ribosomal protein S31, mitochondrial</fullName>
    </alternativeName>
</protein>
<comment type="subcellular location">
    <subcellularLocation>
        <location evidence="1">Mitochondrion</location>
    </subcellularLocation>
</comment>
<evidence type="ECO:0000256" key="5">
    <source>
        <dbReference type="ARBA" id="ARBA00023128"/>
    </source>
</evidence>
<dbReference type="Pfam" id="PF15433">
    <property type="entry name" value="MRP-S31"/>
    <property type="match status" value="1"/>
</dbReference>
<evidence type="ECO:0000256" key="6">
    <source>
        <dbReference type="ARBA" id="ARBA00023274"/>
    </source>
</evidence>
<evidence type="ECO:0000313" key="11">
    <source>
        <dbReference type="Proteomes" id="UP001487740"/>
    </source>
</evidence>
<evidence type="ECO:0000256" key="8">
    <source>
        <dbReference type="ARBA" id="ARBA00035363"/>
    </source>
</evidence>
<sequence>MIFFHLWLVLTPHSSRKKTKTAGKGKLSPVSEPDLEPELVLATKEVAKSLGGDVKETESELLSTLRLHSSETTTGTAPSLSELFVGMKVERKPQSGMEEVPRHLPSGTEVRQGYHIDLKDQPRARKPYTQPRDSSVPRTHVDLFGGQPLGIFKKREEDTHGPAAPISVLPTWERLYLHELEQSMQHPPSNAFVEMIQWTKQGKLWTFPIDNEAGLVEEMKVGFHEHVFLERHLEGWCPKRGPIRHFMELVCTGLSKNPHLTVERKQAHIEWYKNYFNQKEKLLKELGAIEVS</sequence>